<comment type="similarity">
    <text evidence="2">Belongs to the CpoB family.</text>
</comment>
<dbReference type="GO" id="GO:0070206">
    <property type="term" value="P:protein trimerization"/>
    <property type="evidence" value="ECO:0007669"/>
    <property type="project" value="InterPro"/>
</dbReference>
<dbReference type="RefSeq" id="WP_096526136.1">
    <property type="nucleotide sequence ID" value="NZ_AP014836.1"/>
</dbReference>
<proteinExistence type="inferred from homology"/>
<evidence type="ECO:0000259" key="6">
    <source>
        <dbReference type="Pfam" id="PF16331"/>
    </source>
</evidence>
<dbReference type="InterPro" id="IPR014162">
    <property type="entry name" value="CpoB_C"/>
</dbReference>
<dbReference type="SMART" id="SM00028">
    <property type="entry name" value="TPR"/>
    <property type="match status" value="2"/>
</dbReference>
<protein>
    <recommendedName>
        <fullName evidence="2">Cell division coordinator CpoB</fullName>
    </recommendedName>
</protein>
<keyword evidence="3" id="KW-0802">TPR repeat</keyword>
<dbReference type="Gene3D" id="1.20.5.110">
    <property type="match status" value="1"/>
</dbReference>
<comment type="subcellular location">
    <subcellularLocation>
        <location evidence="2">Periplasm</location>
    </subcellularLocation>
</comment>
<dbReference type="InterPro" id="IPR039565">
    <property type="entry name" value="BamD-like"/>
</dbReference>
<dbReference type="KEGG" id="ntt:TAO_0103"/>
<keyword evidence="8" id="KW-1185">Reference proteome</keyword>
<feature type="domain" description="YbgF trimerisation" evidence="6">
    <location>
        <begin position="34"/>
        <end position="99"/>
    </location>
</feature>
<reference evidence="7 8" key="1">
    <citation type="journal article" date="2017" name="ISME J.">
        <title>An acid-tolerant ammonia-oxidizing ?-proteobacterium from soil.</title>
        <authorList>
            <person name="Hayatsu M."/>
            <person name="Tago K."/>
            <person name="Uchiyama I."/>
            <person name="Toyoda A."/>
            <person name="Wang Y."/>
            <person name="Shimomura Y."/>
            <person name="Okubo T."/>
            <person name="Kurisu F."/>
            <person name="Hirono Y."/>
            <person name="Nonaka K."/>
            <person name="Akiyama H."/>
            <person name="Itoh T."/>
            <person name="Takami H."/>
        </authorList>
    </citation>
    <scope>NUCLEOTIDE SEQUENCE [LARGE SCALE GENOMIC DNA]</scope>
    <source>
        <strain evidence="7 8">TAO100</strain>
    </source>
</reference>
<dbReference type="GO" id="GO:0030288">
    <property type="term" value="C:outer membrane-bounded periplasmic space"/>
    <property type="evidence" value="ECO:0007669"/>
    <property type="project" value="UniProtKB-UniRule"/>
</dbReference>
<keyword evidence="2" id="KW-0175">Coiled coil</keyword>
<evidence type="ECO:0000256" key="2">
    <source>
        <dbReference type="HAMAP-Rule" id="MF_02066"/>
    </source>
</evidence>
<keyword evidence="2" id="KW-0131">Cell cycle</keyword>
<evidence type="ECO:0000256" key="1">
    <source>
        <dbReference type="ARBA" id="ARBA00022729"/>
    </source>
</evidence>
<evidence type="ECO:0000313" key="7">
    <source>
        <dbReference type="EMBL" id="BAW79473.1"/>
    </source>
</evidence>
<dbReference type="InterPro" id="IPR034706">
    <property type="entry name" value="CpoB"/>
</dbReference>
<accession>A0A1Q2SK28</accession>
<evidence type="ECO:0000313" key="8">
    <source>
        <dbReference type="Proteomes" id="UP000243679"/>
    </source>
</evidence>
<sequence length="259" mass="29202">MAFCRQSYWFLVGGILVQIATVATTVEAGDKANLEQRVEHLERIVQGQGLSELLLQVEQLQVDVRRFQGEIEELQHEIDGLKDKQRELYSDLDRRLQDLGLSDGALLPSSTEEVSKDGDTEASSAASADPDPDTQAYQTALGTLKKGQYKEAATAFSLFLQEYPDSSYRDNAQYWLGETYYVLHDFSAAVEAFQSLINRYPESPKIPGAILKQGLSYYELEQWEQAKAKLHEVLTHYPDSTASHMAEEYLEKMKRGGHT</sequence>
<feature type="region of interest" description="Disordered" evidence="4">
    <location>
        <begin position="103"/>
        <end position="135"/>
    </location>
</feature>
<name>A0A1Q2SK28_9GAMM</name>
<evidence type="ECO:0000259" key="5">
    <source>
        <dbReference type="Pfam" id="PF13525"/>
    </source>
</evidence>
<feature type="repeat" description="TPR" evidence="3">
    <location>
        <begin position="170"/>
        <end position="203"/>
    </location>
</feature>
<dbReference type="GO" id="GO:0043093">
    <property type="term" value="P:FtsZ-dependent cytokinesis"/>
    <property type="evidence" value="ECO:0007669"/>
    <property type="project" value="UniProtKB-UniRule"/>
</dbReference>
<dbReference type="Pfam" id="PF13525">
    <property type="entry name" value="YfiO"/>
    <property type="match status" value="1"/>
</dbReference>
<evidence type="ECO:0000256" key="3">
    <source>
        <dbReference type="PROSITE-ProRule" id="PRU00339"/>
    </source>
</evidence>
<keyword evidence="2" id="KW-0574">Periplasm</keyword>
<dbReference type="EMBL" id="AP014836">
    <property type="protein sequence ID" value="BAW79473.1"/>
    <property type="molecule type" value="Genomic_DNA"/>
</dbReference>
<evidence type="ECO:0000256" key="4">
    <source>
        <dbReference type="SAM" id="MobiDB-lite"/>
    </source>
</evidence>
<dbReference type="SUPFAM" id="SSF48452">
    <property type="entry name" value="TPR-like"/>
    <property type="match status" value="1"/>
</dbReference>
<dbReference type="Proteomes" id="UP000243679">
    <property type="component" value="Chromosome"/>
</dbReference>
<comment type="function">
    <text evidence="2">Mediates coordination of peptidoglycan synthesis and outer membrane constriction during cell division.</text>
</comment>
<dbReference type="InterPro" id="IPR032519">
    <property type="entry name" value="YbgF_tri"/>
</dbReference>
<feature type="domain" description="Outer membrane lipoprotein BamD-like" evidence="5">
    <location>
        <begin position="132"/>
        <end position="254"/>
    </location>
</feature>
<keyword evidence="2" id="KW-0132">Cell division</keyword>
<dbReference type="NCBIfam" id="TIGR02795">
    <property type="entry name" value="tol_pal_ybgF"/>
    <property type="match status" value="1"/>
</dbReference>
<dbReference type="InterPro" id="IPR011990">
    <property type="entry name" value="TPR-like_helical_dom_sf"/>
</dbReference>
<dbReference type="InterPro" id="IPR019734">
    <property type="entry name" value="TPR_rpt"/>
</dbReference>
<dbReference type="AlphaFoldDB" id="A0A1Q2SK28"/>
<keyword evidence="1 2" id="KW-0732">Signal</keyword>
<dbReference type="PROSITE" id="PS50005">
    <property type="entry name" value="TPR"/>
    <property type="match status" value="1"/>
</dbReference>
<organism evidence="7 8">
    <name type="scientific">Candidatus Nitrosoglobus terrae</name>
    <dbReference type="NCBI Taxonomy" id="1630141"/>
    <lineage>
        <taxon>Bacteria</taxon>
        <taxon>Pseudomonadati</taxon>
        <taxon>Pseudomonadota</taxon>
        <taxon>Gammaproteobacteria</taxon>
        <taxon>Chromatiales</taxon>
        <taxon>Chromatiaceae</taxon>
        <taxon>Candidatus Nitrosoglobus</taxon>
    </lineage>
</organism>
<dbReference type="HAMAP" id="MF_02066">
    <property type="entry name" value="CpoB"/>
    <property type="match status" value="1"/>
</dbReference>
<gene>
    <name evidence="2" type="primary">cpoB</name>
    <name evidence="7" type="ORF">TAO_0103</name>
</gene>
<dbReference type="Gene3D" id="1.25.40.10">
    <property type="entry name" value="Tetratricopeptide repeat domain"/>
    <property type="match status" value="1"/>
</dbReference>
<dbReference type="Pfam" id="PF16331">
    <property type="entry name" value="TolA_bind_tri"/>
    <property type="match status" value="1"/>
</dbReference>
<feature type="coiled-coil region" evidence="2">
    <location>
        <begin position="50"/>
        <end position="91"/>
    </location>
</feature>
<dbReference type="OrthoDB" id="9768142at2"/>